<dbReference type="NCBIfam" id="TIGR02258">
    <property type="entry name" value="2_5_ligase"/>
    <property type="match status" value="1"/>
</dbReference>
<dbReference type="EMBL" id="CP034073">
    <property type="protein sequence ID" value="AZG34960.1"/>
    <property type="molecule type" value="Genomic_DNA"/>
</dbReference>
<dbReference type="EMBL" id="RKKB01000002">
    <property type="protein sequence ID" value="RPA33244.1"/>
    <property type="molecule type" value="Genomic_DNA"/>
</dbReference>
<dbReference type="Proteomes" id="UP000273778">
    <property type="component" value="Chromosome"/>
</dbReference>
<dbReference type="OrthoDB" id="7061261at2"/>
<proteinExistence type="predicted"/>
<reference evidence="4" key="3">
    <citation type="submission" date="2018-11" db="EMBL/GenBank/DDBJ databases">
        <authorList>
            <person name="Hwang Y.J."/>
            <person name="Hwang C.Y."/>
        </authorList>
    </citation>
    <scope>NUCLEOTIDE SEQUENCE</scope>
    <source>
        <strain evidence="4">R106</strain>
    </source>
</reference>
<dbReference type="InterPro" id="IPR004175">
    <property type="entry name" value="RNA_CPDase"/>
</dbReference>
<reference evidence="3 5" key="1">
    <citation type="submission" date="2018-11" db="EMBL/GenBank/DDBJ databases">
        <title>Shewanella sp. M2.</title>
        <authorList>
            <person name="Hwang Y.J."/>
            <person name="Hwang C.Y."/>
        </authorList>
    </citation>
    <scope>NUCLEOTIDE SEQUENCE [LARGE SCALE GENOMIC DNA]</scope>
    <source>
        <strain evidence="3 5">M2</strain>
    </source>
</reference>
<feature type="domain" description="Phosphoesterase HXTX" evidence="2">
    <location>
        <begin position="18"/>
        <end position="88"/>
    </location>
</feature>
<dbReference type="GO" id="GO:0008664">
    <property type="term" value="F:RNA 2',3'-cyclic 3'-phosphodiesterase activity"/>
    <property type="evidence" value="ECO:0007669"/>
    <property type="project" value="InterPro"/>
</dbReference>
<evidence type="ECO:0000256" key="1">
    <source>
        <dbReference type="ARBA" id="ARBA00022801"/>
    </source>
</evidence>
<dbReference type="KEGG" id="spsr:EGC80_08495"/>
<dbReference type="Gene3D" id="3.90.1140.10">
    <property type="entry name" value="Cyclic phosphodiesterase"/>
    <property type="match status" value="1"/>
</dbReference>
<sequence>MQTTSSRRLFVGFSLKKSQIEQISTLQHRVKLFLNNDAKTINNTNLHMTLGFLGPVDPTRYASVIDAIGLMPKSIFNQQLDTLALWQSAQLICLKGQASEPLLAMAQSLTSIAKHHNLFISQHQYTPHISLFRHVSMTDLPILGCMTNLQLTPTHLHLYQSINCSEQINYSVLKSWPLLHKK</sequence>
<keyword evidence="5" id="KW-1185">Reference proteome</keyword>
<dbReference type="GO" id="GO:0004113">
    <property type="term" value="F:2',3'-cyclic-nucleotide 3'-phosphodiesterase activity"/>
    <property type="evidence" value="ECO:0007669"/>
    <property type="project" value="InterPro"/>
</dbReference>
<accession>A0A3N4EW32</accession>
<reference evidence="6" key="2">
    <citation type="submission" date="2018-11" db="EMBL/GenBank/DDBJ databases">
        <title>Shewanella sp. R106.</title>
        <authorList>
            <person name="Hwang Y.J."/>
            <person name="Hwang C.Y."/>
        </authorList>
    </citation>
    <scope>NUCLEOTIDE SEQUENCE [LARGE SCALE GENOMIC DNA]</scope>
    <source>
        <strain evidence="6">R106</strain>
    </source>
</reference>
<protein>
    <submittedName>
        <fullName evidence="4">RNA 2',3'-cyclic phosphodiesterase</fullName>
    </submittedName>
</protein>
<dbReference type="AlphaFoldDB" id="A0A3N4EW32"/>
<organism evidence="4 6">
    <name type="scientific">Shewanella psychromarinicola</name>
    <dbReference type="NCBI Taxonomy" id="2487742"/>
    <lineage>
        <taxon>Bacteria</taxon>
        <taxon>Pseudomonadati</taxon>
        <taxon>Pseudomonadota</taxon>
        <taxon>Gammaproteobacteria</taxon>
        <taxon>Alteromonadales</taxon>
        <taxon>Shewanellaceae</taxon>
        <taxon>Shewanella</taxon>
    </lineage>
</organism>
<gene>
    <name evidence="4" type="primary">thpR</name>
    <name evidence="4" type="ORF">EGC77_07850</name>
    <name evidence="3" type="ORF">EGC80_08495</name>
</gene>
<evidence type="ECO:0000259" key="2">
    <source>
        <dbReference type="Pfam" id="PF02834"/>
    </source>
</evidence>
<keyword evidence="1" id="KW-0378">Hydrolase</keyword>
<evidence type="ECO:0000313" key="3">
    <source>
        <dbReference type="EMBL" id="AZG34960.1"/>
    </source>
</evidence>
<dbReference type="PANTHER" id="PTHR35561">
    <property type="entry name" value="RNA 2',3'-CYCLIC PHOSPHODIESTERASE"/>
    <property type="match status" value="1"/>
</dbReference>
<dbReference type="Pfam" id="PF02834">
    <property type="entry name" value="LigT_PEase"/>
    <property type="match status" value="1"/>
</dbReference>
<dbReference type="SUPFAM" id="SSF55144">
    <property type="entry name" value="LigT-like"/>
    <property type="match status" value="1"/>
</dbReference>
<dbReference type="Proteomes" id="UP000278855">
    <property type="component" value="Unassembled WGS sequence"/>
</dbReference>
<dbReference type="PANTHER" id="PTHR35561:SF1">
    <property type="entry name" value="RNA 2',3'-CYCLIC PHOSPHODIESTERASE"/>
    <property type="match status" value="1"/>
</dbReference>
<dbReference type="RefSeq" id="WP_101034197.1">
    <property type="nucleotide sequence ID" value="NZ_CP034073.1"/>
</dbReference>
<evidence type="ECO:0000313" key="5">
    <source>
        <dbReference type="Proteomes" id="UP000273778"/>
    </source>
</evidence>
<name>A0A3N4EW32_9GAMM</name>
<dbReference type="InterPro" id="IPR009097">
    <property type="entry name" value="Cyclic_Pdiesterase"/>
</dbReference>
<dbReference type="InterPro" id="IPR014051">
    <property type="entry name" value="Phosphoesterase_HXTX"/>
</dbReference>
<evidence type="ECO:0000313" key="6">
    <source>
        <dbReference type="Proteomes" id="UP000278855"/>
    </source>
</evidence>
<evidence type="ECO:0000313" key="4">
    <source>
        <dbReference type="EMBL" id="RPA33244.1"/>
    </source>
</evidence>